<name>A0ABX2QBK0_9HYPH</name>
<protein>
    <submittedName>
        <fullName evidence="2">Uncharacterized protein</fullName>
    </submittedName>
</protein>
<evidence type="ECO:0000256" key="1">
    <source>
        <dbReference type="SAM" id="Phobius"/>
    </source>
</evidence>
<feature type="transmembrane region" description="Helical" evidence="1">
    <location>
        <begin position="44"/>
        <end position="68"/>
    </location>
</feature>
<gene>
    <name evidence="2" type="ORF">HV823_05630</name>
</gene>
<organism evidence="2 3">
    <name type="scientific">Mycoplana rhizolycopersici</name>
    <dbReference type="NCBI Taxonomy" id="2746702"/>
    <lineage>
        <taxon>Bacteria</taxon>
        <taxon>Pseudomonadati</taxon>
        <taxon>Pseudomonadota</taxon>
        <taxon>Alphaproteobacteria</taxon>
        <taxon>Hyphomicrobiales</taxon>
        <taxon>Rhizobiaceae</taxon>
        <taxon>Mycoplana</taxon>
    </lineage>
</organism>
<dbReference type="EMBL" id="JABXYK010000003">
    <property type="protein sequence ID" value="NVP54731.1"/>
    <property type="molecule type" value="Genomic_DNA"/>
</dbReference>
<dbReference type="RefSeq" id="WP_142174794.1">
    <property type="nucleotide sequence ID" value="NZ_JABXYK010000003.1"/>
</dbReference>
<evidence type="ECO:0000313" key="3">
    <source>
        <dbReference type="Proteomes" id="UP000659172"/>
    </source>
</evidence>
<dbReference type="Proteomes" id="UP000659172">
    <property type="component" value="Unassembled WGS sequence"/>
</dbReference>
<keyword evidence="3" id="KW-1185">Reference proteome</keyword>
<feature type="transmembrane region" description="Helical" evidence="1">
    <location>
        <begin position="15"/>
        <end position="32"/>
    </location>
</feature>
<accession>A0ABX2QBK0</accession>
<reference evidence="2 3" key="1">
    <citation type="submission" date="2020-06" db="EMBL/GenBank/DDBJ databases">
        <title>Rhizobium sp.nov. isolated from the tomato plant.</title>
        <authorList>
            <person name="Thin K.K."/>
            <person name="Zhang X."/>
            <person name="He S."/>
        </authorList>
    </citation>
    <scope>NUCLEOTIDE SEQUENCE [LARGE SCALE GENOMIC DNA]</scope>
    <source>
        <strain evidence="2 3">DBTS2</strain>
    </source>
</reference>
<keyword evidence="1" id="KW-0472">Membrane</keyword>
<comment type="caution">
    <text evidence="2">The sequence shown here is derived from an EMBL/GenBank/DDBJ whole genome shotgun (WGS) entry which is preliminary data.</text>
</comment>
<sequence>MIDLDMYQYVNFNDTELVAVIVAALVAVAFGMRQLRLPKTWMKVVANLFFYLVCMHAVGFTLIGFAAWQAKS</sequence>
<keyword evidence="1" id="KW-0812">Transmembrane</keyword>
<proteinExistence type="predicted"/>
<evidence type="ECO:0000313" key="2">
    <source>
        <dbReference type="EMBL" id="NVP54731.1"/>
    </source>
</evidence>
<keyword evidence="1" id="KW-1133">Transmembrane helix</keyword>